<dbReference type="PROSITE" id="PS51257">
    <property type="entry name" value="PROKAR_LIPOPROTEIN"/>
    <property type="match status" value="1"/>
</dbReference>
<sequence>MNEMKKIVLLITAMLAVGCSREDFADKNTDPSTLSEPDLRFSTAKVIETMYTDDYTIWFYDNFDYIFPWSQLTTTGLGNGLRMNEMENTGGHNLYGALFPNARDIRARIDAMPSAEKEKYRALRAITFPAVIHPALSVTDKYGSLVYSQAALAPYTTPPLLTPEYDNQEQLFDTWLKELDEAIAELSTTSGQLQLGAQDVVYNGDYKKWAKFCNLLKLKIAARLVHVNTSKAVKIAEEVVNSPVGYMNELADDFVYRRSIKYYGTGNGTQPGSAAEPIVDFMVANKDPRLRFIFTKNHFNSEVIDAFAEAKKELPPHVKKRVNLKPDNKFDSWKEPGEPWVRYVGVPISPDKTNDVAYDEYFKQGERNKISLGGVEKTYASTSSYSERNTRTGYNYSYPTKPGGRVIEVKDNYPPINIVLGSSGETNLFLAEFKLLGANLPQSAQDYFNQGVRLSVQRMDAIAKNNQLAYYEEDPVYTEEKDKKAGSIKLKEGEIENLLMQPAYNVTTDGLEKVYIQQYINYATAASGDIWTTVRRSGYPKKNSAYLAWGELKSAGNDLVLPRRFLVRTPTEDDKNYQNTKKAIDEQGFTSGTNDPQILNTQRLWFDKQNPNYGGN</sequence>
<organism evidence="2 3">
    <name type="scientific">Capnocytophaga cynodegmi</name>
    <dbReference type="NCBI Taxonomy" id="28189"/>
    <lineage>
        <taxon>Bacteria</taxon>
        <taxon>Pseudomonadati</taxon>
        <taxon>Bacteroidota</taxon>
        <taxon>Flavobacteriia</taxon>
        <taxon>Flavobacteriales</taxon>
        <taxon>Flavobacteriaceae</taxon>
        <taxon>Capnocytophaga</taxon>
    </lineage>
</organism>
<dbReference type="Gene3D" id="1.25.40.390">
    <property type="match status" value="2"/>
</dbReference>
<dbReference type="KEGG" id="ccyn:CGC48_09850"/>
<dbReference type="EMBL" id="CP022378">
    <property type="protein sequence ID" value="ATA68892.1"/>
    <property type="molecule type" value="Genomic_DNA"/>
</dbReference>
<reference evidence="2 3" key="1">
    <citation type="journal article" date="2017" name="Genome Announc.">
        <title>Twelve Complete Reference Genomes of Clinical Isolates in the Capnocytophaga Genus.</title>
        <authorList>
            <person name="Villarma A."/>
            <person name="Gulvik C.A."/>
            <person name="Rowe L.A."/>
            <person name="Sheth M."/>
            <person name="Juieng P."/>
            <person name="Nicholson A.C."/>
            <person name="Loparev V.N."/>
            <person name="McQuiston J.R."/>
        </authorList>
    </citation>
    <scope>NUCLEOTIDE SEQUENCE [LARGE SCALE GENOMIC DNA]</scope>
    <source>
        <strain evidence="2 3">G7591</strain>
    </source>
</reference>
<dbReference type="InterPro" id="IPR024302">
    <property type="entry name" value="SusD-like"/>
</dbReference>
<accession>A0A250E7F9</accession>
<dbReference type="SUPFAM" id="SSF48452">
    <property type="entry name" value="TPR-like"/>
    <property type="match status" value="1"/>
</dbReference>
<proteinExistence type="predicted"/>
<keyword evidence="2" id="KW-0449">Lipoprotein</keyword>
<protein>
    <submittedName>
        <fullName evidence="2">SusD/RagB family nutrient-binding outer membrane lipoprotein</fullName>
    </submittedName>
</protein>
<dbReference type="Pfam" id="PF12771">
    <property type="entry name" value="SusD-like_2"/>
    <property type="match status" value="1"/>
</dbReference>
<evidence type="ECO:0000313" key="2">
    <source>
        <dbReference type="EMBL" id="ATA68892.1"/>
    </source>
</evidence>
<feature type="region of interest" description="Disordered" evidence="1">
    <location>
        <begin position="572"/>
        <end position="596"/>
    </location>
</feature>
<evidence type="ECO:0000256" key="1">
    <source>
        <dbReference type="SAM" id="MobiDB-lite"/>
    </source>
</evidence>
<dbReference type="Proteomes" id="UP000242855">
    <property type="component" value="Chromosome"/>
</dbReference>
<dbReference type="AlphaFoldDB" id="A0A250E7F9"/>
<gene>
    <name evidence="2" type="ORF">CGC48_09850</name>
</gene>
<name>A0A250E7F9_9FLAO</name>
<dbReference type="InterPro" id="IPR041662">
    <property type="entry name" value="SusD-like_2"/>
</dbReference>
<dbReference type="Pfam" id="PF12741">
    <property type="entry name" value="SusD-like"/>
    <property type="match status" value="1"/>
</dbReference>
<evidence type="ECO:0000313" key="3">
    <source>
        <dbReference type="Proteomes" id="UP000242855"/>
    </source>
</evidence>
<dbReference type="InterPro" id="IPR011990">
    <property type="entry name" value="TPR-like_helical_dom_sf"/>
</dbReference>